<evidence type="ECO:0000313" key="2">
    <source>
        <dbReference type="EMBL" id="PRD51583.1"/>
    </source>
</evidence>
<feature type="domain" description="YspA cpYpsA-related SLOG" evidence="1">
    <location>
        <begin position="1"/>
        <end position="64"/>
    </location>
</feature>
<dbReference type="RefSeq" id="WP_105735140.1">
    <property type="nucleotide sequence ID" value="NZ_PVBT01000005.1"/>
</dbReference>
<dbReference type="InterPro" id="IPR019627">
    <property type="entry name" value="YAcAr"/>
</dbReference>
<dbReference type="OrthoDB" id="572639at2"/>
<keyword evidence="3" id="KW-1185">Reference proteome</keyword>
<dbReference type="AlphaFoldDB" id="A0A2S9JF75"/>
<dbReference type="EMBL" id="PVBT01000005">
    <property type="protein sequence ID" value="PRD51583.1"/>
    <property type="molecule type" value="Genomic_DNA"/>
</dbReference>
<protein>
    <recommendedName>
        <fullName evidence="1">YspA cpYpsA-related SLOG domain-containing protein</fullName>
    </recommendedName>
</protein>
<organism evidence="2 3">
    <name type="scientific">Phyllobacterium myrsinacearum</name>
    <dbReference type="NCBI Taxonomy" id="28101"/>
    <lineage>
        <taxon>Bacteria</taxon>
        <taxon>Pseudomonadati</taxon>
        <taxon>Pseudomonadota</taxon>
        <taxon>Alphaproteobacteria</taxon>
        <taxon>Hyphomicrobiales</taxon>
        <taxon>Phyllobacteriaceae</taxon>
        <taxon>Phyllobacterium</taxon>
    </lineage>
</organism>
<evidence type="ECO:0000259" key="1">
    <source>
        <dbReference type="Pfam" id="PF10686"/>
    </source>
</evidence>
<sequence>MRLLISGGRHFDVAEAILDELNRIHAACPVTVLIHGGLPALGSVAEDWARQNDVHIVRYPANWSLLGKQADTKRNRFMLEDSRPDALLAFPGGRHLQELVQQAHARHIPVITAYAGRLPQGEAGSSAAYCADNPEGDMLGQAARLAMTETVIIVNRRNASLA</sequence>
<evidence type="ECO:0000313" key="3">
    <source>
        <dbReference type="Proteomes" id="UP000238563"/>
    </source>
</evidence>
<proteinExistence type="predicted"/>
<dbReference type="Pfam" id="PF10686">
    <property type="entry name" value="YAcAr"/>
    <property type="match status" value="1"/>
</dbReference>
<comment type="caution">
    <text evidence="2">The sequence shown here is derived from an EMBL/GenBank/DDBJ whole genome shotgun (WGS) entry which is preliminary data.</text>
</comment>
<accession>A0A2S9JF75</accession>
<name>A0A2S9JF75_9HYPH</name>
<gene>
    <name evidence="2" type="ORF">C5750_17135</name>
</gene>
<reference evidence="2 3" key="1">
    <citation type="submission" date="2018-02" db="EMBL/GenBank/DDBJ databases">
        <title>The draft genome of Phyllobacterium myrsinacearum DSM5892.</title>
        <authorList>
            <person name="Li L."/>
            <person name="Liu L."/>
            <person name="Zhang X."/>
            <person name="Wang T."/>
        </authorList>
    </citation>
    <scope>NUCLEOTIDE SEQUENCE [LARGE SCALE GENOMIC DNA]</scope>
    <source>
        <strain evidence="2 3">DSM 5892</strain>
    </source>
</reference>
<dbReference type="Proteomes" id="UP000238563">
    <property type="component" value="Unassembled WGS sequence"/>
</dbReference>